<sequence>MLQNVFTDFRSPCHPSAFSSSIISRPCPLTPSHRTCQLRFRTRRETAAVVATARKKSEIADEWAALAKSDDLPDELDPDLQQSINEVVNKGLKHMLRGEANRLHEYRDELSSFGQYFSERNNVAGATFIYVVYKMTEHILPEQMVKLEGIYLTAFEKMFALLEDSGWQLQKEPEEGEDLELMEEPSYEDLTTLGYRTL</sequence>
<dbReference type="AlphaFoldDB" id="A0AAV1HS89"/>
<protein>
    <submittedName>
        <fullName evidence="1">Uncharacterized protein</fullName>
    </submittedName>
</protein>
<name>A0AAV1HS89_9CHLO</name>
<keyword evidence="2" id="KW-1185">Reference proteome</keyword>
<dbReference type="EMBL" id="CAUYUE010000001">
    <property type="protein sequence ID" value="CAK0736326.1"/>
    <property type="molecule type" value="Genomic_DNA"/>
</dbReference>
<reference evidence="1 2" key="1">
    <citation type="submission" date="2023-10" db="EMBL/GenBank/DDBJ databases">
        <authorList>
            <person name="Maclean D."/>
            <person name="Macfadyen A."/>
        </authorList>
    </citation>
    <scope>NUCLEOTIDE SEQUENCE [LARGE SCALE GENOMIC DNA]</scope>
</reference>
<dbReference type="Proteomes" id="UP001314263">
    <property type="component" value="Unassembled WGS sequence"/>
</dbReference>
<evidence type="ECO:0000313" key="2">
    <source>
        <dbReference type="Proteomes" id="UP001314263"/>
    </source>
</evidence>
<organism evidence="1 2">
    <name type="scientific">Coccomyxa viridis</name>
    <dbReference type="NCBI Taxonomy" id="1274662"/>
    <lineage>
        <taxon>Eukaryota</taxon>
        <taxon>Viridiplantae</taxon>
        <taxon>Chlorophyta</taxon>
        <taxon>core chlorophytes</taxon>
        <taxon>Trebouxiophyceae</taxon>
        <taxon>Trebouxiophyceae incertae sedis</taxon>
        <taxon>Coccomyxaceae</taxon>
        <taxon>Coccomyxa</taxon>
    </lineage>
</organism>
<proteinExistence type="predicted"/>
<comment type="caution">
    <text evidence="1">The sequence shown here is derived from an EMBL/GenBank/DDBJ whole genome shotgun (WGS) entry which is preliminary data.</text>
</comment>
<evidence type="ECO:0000313" key="1">
    <source>
        <dbReference type="EMBL" id="CAK0736326.1"/>
    </source>
</evidence>
<accession>A0AAV1HS89</accession>
<gene>
    <name evidence="1" type="ORF">CVIRNUC_000728</name>
</gene>